<dbReference type="Proteomes" id="UP000004508">
    <property type="component" value="Unassembled WGS sequence"/>
</dbReference>
<sequence length="135" mass="15026">MSRNIILRRHGHALSVVSLQVKGVVSDMAHDDQEGVKPLDMVPLSIDGVLYYTSDQAASVLKTTPKYVRVLAVQYKKFPARQLNPKLLAYPKEEIDAYAEKMAHGKPGRPAGAKDRTPRRYTPKGSKQQKQENAA</sequence>
<feature type="compositionally biased region" description="Polar residues" evidence="1">
    <location>
        <begin position="125"/>
        <end position="135"/>
    </location>
</feature>
<reference evidence="2 3" key="1">
    <citation type="journal article" date="2011" name="Stand. Genomic Sci.">
        <title>Non-contiguous finished genome sequence and contextual data of the filamentous soil bacterium Ktedonobacter racemifer type strain (SOSP1-21).</title>
        <authorList>
            <person name="Chang Y.J."/>
            <person name="Land M."/>
            <person name="Hauser L."/>
            <person name="Chertkov O."/>
            <person name="Del Rio T.G."/>
            <person name="Nolan M."/>
            <person name="Copeland A."/>
            <person name="Tice H."/>
            <person name="Cheng J.F."/>
            <person name="Lucas S."/>
            <person name="Han C."/>
            <person name="Goodwin L."/>
            <person name="Pitluck S."/>
            <person name="Ivanova N."/>
            <person name="Ovchinikova G."/>
            <person name="Pati A."/>
            <person name="Chen A."/>
            <person name="Palaniappan K."/>
            <person name="Mavromatis K."/>
            <person name="Liolios K."/>
            <person name="Brettin T."/>
            <person name="Fiebig A."/>
            <person name="Rohde M."/>
            <person name="Abt B."/>
            <person name="Goker M."/>
            <person name="Detter J.C."/>
            <person name="Woyke T."/>
            <person name="Bristow J."/>
            <person name="Eisen J.A."/>
            <person name="Markowitz V."/>
            <person name="Hugenholtz P."/>
            <person name="Kyrpides N.C."/>
            <person name="Klenk H.P."/>
            <person name="Lapidus A."/>
        </authorList>
    </citation>
    <scope>NUCLEOTIDE SEQUENCE [LARGE SCALE GENOMIC DNA]</scope>
    <source>
        <strain evidence="3">DSM 44963</strain>
    </source>
</reference>
<name>D6U8Q3_KTERA</name>
<proteinExistence type="predicted"/>
<dbReference type="AlphaFoldDB" id="D6U8Q3"/>
<protein>
    <submittedName>
        <fullName evidence="2">Uncharacterized protein</fullName>
    </submittedName>
</protein>
<gene>
    <name evidence="2" type="ORF">Krac_0091</name>
</gene>
<evidence type="ECO:0000313" key="3">
    <source>
        <dbReference type="Proteomes" id="UP000004508"/>
    </source>
</evidence>
<evidence type="ECO:0000256" key="1">
    <source>
        <dbReference type="SAM" id="MobiDB-lite"/>
    </source>
</evidence>
<comment type="caution">
    <text evidence="2">The sequence shown here is derived from an EMBL/GenBank/DDBJ whole genome shotgun (WGS) entry which is preliminary data.</text>
</comment>
<dbReference type="STRING" id="485913.Krac_0091"/>
<feature type="region of interest" description="Disordered" evidence="1">
    <location>
        <begin position="102"/>
        <end position="135"/>
    </location>
</feature>
<keyword evidence="3" id="KW-1185">Reference proteome</keyword>
<accession>D6U8Q3</accession>
<organism evidence="2 3">
    <name type="scientific">Ktedonobacter racemifer DSM 44963</name>
    <dbReference type="NCBI Taxonomy" id="485913"/>
    <lineage>
        <taxon>Bacteria</taxon>
        <taxon>Bacillati</taxon>
        <taxon>Chloroflexota</taxon>
        <taxon>Ktedonobacteria</taxon>
        <taxon>Ktedonobacterales</taxon>
        <taxon>Ktedonobacteraceae</taxon>
        <taxon>Ktedonobacter</taxon>
    </lineage>
</organism>
<evidence type="ECO:0000313" key="2">
    <source>
        <dbReference type="EMBL" id="EFH79613.1"/>
    </source>
</evidence>
<dbReference type="EMBL" id="ADVG01000006">
    <property type="protein sequence ID" value="EFH79613.1"/>
    <property type="molecule type" value="Genomic_DNA"/>
</dbReference>
<dbReference type="InParanoid" id="D6U8Q3"/>